<sequence>MSEAWIRDSLLAMERASIEMASWKQGFLAELRSNPLRSRSDKTAIVCLHRNVAMGLYNSLLITVNVPHQMYFDISLSHLPTTVASLGKCSWERSKDAATEINDLVAELTHLGFGSMLTLIMPASIVHGCFIYTLHSLFRNTQNAPGDSYRHNACLDILNGAKDRYPALNGFVDILEAVAQHAEQEISSSCTTWEAATDPGSSSELSIDENPKVLSAKGRIMFEAVALLNESLSSGELLDVPLIAI</sequence>
<dbReference type="Proteomes" id="UP001172681">
    <property type="component" value="Unassembled WGS sequence"/>
</dbReference>
<dbReference type="AlphaFoldDB" id="A0AA38XV47"/>
<gene>
    <name evidence="2" type="ORF">H2204_011009</name>
</gene>
<evidence type="ECO:0000313" key="2">
    <source>
        <dbReference type="EMBL" id="KAJ9623823.1"/>
    </source>
</evidence>
<keyword evidence="3" id="KW-1185">Reference proteome</keyword>
<evidence type="ECO:0000256" key="1">
    <source>
        <dbReference type="SAM" id="MobiDB-lite"/>
    </source>
</evidence>
<reference evidence="2" key="1">
    <citation type="submission" date="2022-10" db="EMBL/GenBank/DDBJ databases">
        <title>Culturing micro-colonial fungi from biological soil crusts in the Mojave desert and describing Neophaeococcomyces mojavensis, and introducing the new genera and species Taxawa tesnikishii.</title>
        <authorList>
            <person name="Kurbessoian T."/>
            <person name="Stajich J.E."/>
        </authorList>
    </citation>
    <scope>NUCLEOTIDE SEQUENCE</scope>
    <source>
        <strain evidence="2">TK_35</strain>
    </source>
</reference>
<proteinExistence type="predicted"/>
<name>A0AA38XV47_9EURO</name>
<protein>
    <submittedName>
        <fullName evidence="2">Uncharacterized protein</fullName>
    </submittedName>
</protein>
<organism evidence="2 3">
    <name type="scientific">Knufia peltigerae</name>
    <dbReference type="NCBI Taxonomy" id="1002370"/>
    <lineage>
        <taxon>Eukaryota</taxon>
        <taxon>Fungi</taxon>
        <taxon>Dikarya</taxon>
        <taxon>Ascomycota</taxon>
        <taxon>Pezizomycotina</taxon>
        <taxon>Eurotiomycetes</taxon>
        <taxon>Chaetothyriomycetidae</taxon>
        <taxon>Chaetothyriales</taxon>
        <taxon>Trichomeriaceae</taxon>
        <taxon>Knufia</taxon>
    </lineage>
</organism>
<accession>A0AA38XV47</accession>
<feature type="region of interest" description="Disordered" evidence="1">
    <location>
        <begin position="189"/>
        <end position="208"/>
    </location>
</feature>
<evidence type="ECO:0000313" key="3">
    <source>
        <dbReference type="Proteomes" id="UP001172681"/>
    </source>
</evidence>
<feature type="compositionally biased region" description="Polar residues" evidence="1">
    <location>
        <begin position="189"/>
        <end position="205"/>
    </location>
</feature>
<dbReference type="EMBL" id="JAPDRN010000097">
    <property type="protein sequence ID" value="KAJ9623823.1"/>
    <property type="molecule type" value="Genomic_DNA"/>
</dbReference>
<comment type="caution">
    <text evidence="2">The sequence shown here is derived from an EMBL/GenBank/DDBJ whole genome shotgun (WGS) entry which is preliminary data.</text>
</comment>